<sequence length="111" mass="12570">MFTQTVTIYHELEDKKWLTRVINDVHVEKIEGETIRKHGVESSSKLIAYIPLTSINDVIIEKGDIIYDGVSPITAINKANDILYHKNAFLVTSAENFDFGDGQKHIEVVAR</sequence>
<gene>
    <name evidence="1" type="ORF">AXF17_02300</name>
</gene>
<dbReference type="EMBL" id="CP016199">
    <property type="protein sequence ID" value="ASS37411.1"/>
    <property type="molecule type" value="Genomic_DNA"/>
</dbReference>
<dbReference type="Proteomes" id="UP000214689">
    <property type="component" value="Chromosome"/>
</dbReference>
<keyword evidence="2" id="KW-1185">Reference proteome</keyword>
<organism evidence="1 2">
    <name type="scientific">Mogibacterium pumilum</name>
    <dbReference type="NCBI Taxonomy" id="86332"/>
    <lineage>
        <taxon>Bacteria</taxon>
        <taxon>Bacillati</taxon>
        <taxon>Bacillota</taxon>
        <taxon>Clostridia</taxon>
        <taxon>Peptostreptococcales</taxon>
        <taxon>Anaerovoracaceae</taxon>
        <taxon>Mogibacterium</taxon>
    </lineage>
</organism>
<evidence type="ECO:0000313" key="1">
    <source>
        <dbReference type="EMBL" id="ASS37411.1"/>
    </source>
</evidence>
<reference evidence="2" key="1">
    <citation type="submission" date="2016-05" db="EMBL/GenBank/DDBJ databases">
        <authorList>
            <person name="Holder M.E."/>
            <person name="Ajami N.J."/>
            <person name="Petrosino J.F."/>
        </authorList>
    </citation>
    <scope>NUCLEOTIDE SEQUENCE [LARGE SCALE GENOMIC DNA]</scope>
    <source>
        <strain evidence="2">ATCC 700696</strain>
    </source>
</reference>
<protein>
    <submittedName>
        <fullName evidence="1">Uncharacterized protein</fullName>
    </submittedName>
</protein>
<accession>A0A223AR22</accession>
<proteinExistence type="predicted"/>
<dbReference type="AlphaFoldDB" id="A0A223AR22"/>
<name>A0A223AR22_9FIRM</name>
<evidence type="ECO:0000313" key="2">
    <source>
        <dbReference type="Proteomes" id="UP000214689"/>
    </source>
</evidence>
<dbReference type="RefSeq" id="WP_094233639.1">
    <property type="nucleotide sequence ID" value="NZ_CP016199.1"/>
</dbReference>